<sequence>MMTITIRLSAIILALLLLSPVASAADTPLSLTTGMREPWTTEHRDGFTDLLIEALAKRTGMAMTLSVNPAAARAISLTNDGIDDGLAARIGGLEKDYPNLVQVPEPIFVNDFVACTNAATPRIRTWADLAPFSVAHIIGWQIFERNLPSVRELTTSRDSRQLVQLLQNARADIILHERWQALWQARQLNHSLTVQEPPLAQVPMYLYLHKRHAALVPILSAELVAMKADGSHKSLQDKAFSHIHPGR</sequence>
<protein>
    <submittedName>
        <fullName evidence="2">Uncharacterized protein</fullName>
    </submittedName>
</protein>
<feature type="signal peptide" evidence="1">
    <location>
        <begin position="1"/>
        <end position="24"/>
    </location>
</feature>
<keyword evidence="1" id="KW-0732">Signal</keyword>
<feature type="chain" id="PRO_5002674286" evidence="1">
    <location>
        <begin position="25"/>
        <end position="247"/>
    </location>
</feature>
<accession>A4TZ42</accession>
<dbReference type="RefSeq" id="WP_106001566.1">
    <property type="nucleotide sequence ID" value="NZ_CP027527.1"/>
</dbReference>
<dbReference type="PANTHER" id="PTHR35936:SF35">
    <property type="entry name" value="L-CYSTINE-BINDING PROTEIN TCYJ"/>
    <property type="match status" value="1"/>
</dbReference>
<dbReference type="SUPFAM" id="SSF53850">
    <property type="entry name" value="Periplasmic binding protein-like II"/>
    <property type="match status" value="1"/>
</dbReference>
<dbReference type="AlphaFoldDB" id="A4TZ42"/>
<evidence type="ECO:0000313" key="2">
    <source>
        <dbReference type="EMBL" id="CAM75899.1"/>
    </source>
</evidence>
<organism evidence="2">
    <name type="scientific">Magnetospirillum gryphiswaldense</name>
    <dbReference type="NCBI Taxonomy" id="55518"/>
    <lineage>
        <taxon>Bacteria</taxon>
        <taxon>Pseudomonadati</taxon>
        <taxon>Pseudomonadota</taxon>
        <taxon>Alphaproteobacteria</taxon>
        <taxon>Rhodospirillales</taxon>
        <taxon>Rhodospirillaceae</taxon>
        <taxon>Magnetospirillum</taxon>
    </lineage>
</organism>
<gene>
    <name evidence="2" type="ORF">MGR_2275</name>
</gene>
<evidence type="ECO:0000256" key="1">
    <source>
        <dbReference type="SAM" id="SignalP"/>
    </source>
</evidence>
<proteinExistence type="predicted"/>
<dbReference type="Gene3D" id="3.40.190.10">
    <property type="entry name" value="Periplasmic binding protein-like II"/>
    <property type="match status" value="2"/>
</dbReference>
<name>A4TZ42_9PROT</name>
<dbReference type="PANTHER" id="PTHR35936">
    <property type="entry name" value="MEMBRANE-BOUND LYTIC MUREIN TRANSGLYCOSYLASE F"/>
    <property type="match status" value="1"/>
</dbReference>
<dbReference type="EMBL" id="CU459003">
    <property type="protein sequence ID" value="CAM75899.1"/>
    <property type="molecule type" value="Genomic_DNA"/>
</dbReference>
<reference evidence="2" key="1">
    <citation type="journal article" date="2007" name="J. Bacteriol.">
        <title>Comparative genome analysis of four magnetotactic bacteria reveals a complex set of group-specific genes implicated in magnetosome biomineralization and function.</title>
        <authorList>
            <person name="Richter M."/>
            <person name="Kube M."/>
            <person name="Bazylinski D.A."/>
            <person name="Lombardot T."/>
            <person name="Gloeckner F.O."/>
            <person name="Reinhardt R."/>
            <person name="Schueler D."/>
        </authorList>
    </citation>
    <scope>NUCLEOTIDE SEQUENCE</scope>
    <source>
        <strain evidence="2">MSR-1</strain>
    </source>
</reference>